<protein>
    <recommendedName>
        <fullName evidence="2">Nitrile hydratase alpha/Thiocyanate hydrolase gamma domain-containing protein</fullName>
    </recommendedName>
</protein>
<dbReference type="GO" id="GO:0003824">
    <property type="term" value="F:catalytic activity"/>
    <property type="evidence" value="ECO:0007669"/>
    <property type="project" value="InterPro"/>
</dbReference>
<organism evidence="3 4">
    <name type="scientific">Pseudonocardia broussonetiae</name>
    <dbReference type="NCBI Taxonomy" id="2736640"/>
    <lineage>
        <taxon>Bacteria</taxon>
        <taxon>Bacillati</taxon>
        <taxon>Actinomycetota</taxon>
        <taxon>Actinomycetes</taxon>
        <taxon>Pseudonocardiales</taxon>
        <taxon>Pseudonocardiaceae</taxon>
        <taxon>Pseudonocardia</taxon>
    </lineage>
</organism>
<dbReference type="AlphaFoldDB" id="A0A6M6JF60"/>
<name>A0A6M6JF60_9PSEU</name>
<accession>A0A6M6JF60</accession>
<proteinExistence type="predicted"/>
<dbReference type="SUPFAM" id="SSF56209">
    <property type="entry name" value="Nitrile hydratase alpha chain"/>
    <property type="match status" value="1"/>
</dbReference>
<feature type="domain" description="Nitrile hydratase alpha/Thiocyanate hydrolase gamma" evidence="2">
    <location>
        <begin position="2"/>
        <end position="102"/>
    </location>
</feature>
<keyword evidence="4" id="KW-1185">Reference proteome</keyword>
<gene>
    <name evidence="3" type="ORF">HOP40_07780</name>
</gene>
<evidence type="ECO:0000256" key="1">
    <source>
        <dbReference type="ARBA" id="ARBA00022723"/>
    </source>
</evidence>
<dbReference type="EMBL" id="CP053564">
    <property type="protein sequence ID" value="QJY45710.1"/>
    <property type="molecule type" value="Genomic_DNA"/>
</dbReference>
<dbReference type="RefSeq" id="WP_172156114.1">
    <property type="nucleotide sequence ID" value="NZ_CP053564.1"/>
</dbReference>
<reference evidence="3 4" key="1">
    <citation type="submission" date="2020-05" db="EMBL/GenBank/DDBJ databases">
        <authorList>
            <person name="Mo P."/>
        </authorList>
    </citation>
    <scope>NUCLEOTIDE SEQUENCE [LARGE SCALE GENOMIC DNA]</scope>
    <source>
        <strain evidence="3 4">Gen01</strain>
    </source>
</reference>
<evidence type="ECO:0000313" key="3">
    <source>
        <dbReference type="EMBL" id="QJY45710.1"/>
    </source>
</evidence>
<sequence>MDTTVQRLEDRMLAGGLTTARSIDRWSDLHADEVGPRHGAQAVARLWDRPDPAAVHAPGLRRCPCGRRWRLLHDSTAVRNTVVPTAGTCTGWRVLGIPPSRYGPHDVDRGPETHLRFWSDTTTVHHLVVPVRPERSADRGLFDLAALVSRAAMRGVGTPSVPGRDDPTATGPPWAQRFPGYRLDERAIDQPWELRTVALVLAGVEDRPELGERVGVELDRIAARLPIRSSIYTAWLWALARATH</sequence>
<dbReference type="Proteomes" id="UP000505377">
    <property type="component" value="Chromosome"/>
</dbReference>
<dbReference type="Pfam" id="PF02979">
    <property type="entry name" value="NHase_alpha"/>
    <property type="match status" value="1"/>
</dbReference>
<dbReference type="InterPro" id="IPR036648">
    <property type="entry name" value="CN_Hdrase_a/SCN_Hdrase_g_sf"/>
</dbReference>
<dbReference type="GO" id="GO:0046914">
    <property type="term" value="F:transition metal ion binding"/>
    <property type="evidence" value="ECO:0007669"/>
    <property type="project" value="InterPro"/>
</dbReference>
<dbReference type="InterPro" id="IPR004232">
    <property type="entry name" value="CN_Hdrtase_a/SCN_Hdrlase_g"/>
</dbReference>
<dbReference type="Gene3D" id="3.90.330.10">
    <property type="entry name" value="Nitrile hydratase alpha /Thiocyanate hydrolase gamma"/>
    <property type="match status" value="2"/>
</dbReference>
<keyword evidence="1" id="KW-0479">Metal-binding</keyword>
<evidence type="ECO:0000259" key="2">
    <source>
        <dbReference type="Pfam" id="PF02979"/>
    </source>
</evidence>
<dbReference type="KEGG" id="pbro:HOP40_07780"/>
<evidence type="ECO:0000313" key="4">
    <source>
        <dbReference type="Proteomes" id="UP000505377"/>
    </source>
</evidence>